<reference evidence="2" key="1">
    <citation type="journal article" date="2009" name="ISME J.">
        <title>Functional metagenomics reveals diverse beta-lactamases in a remote Alaskan soil.</title>
        <authorList>
            <person name="Allen H.K."/>
            <person name="Moe L.A."/>
            <person name="Rodbumrer J."/>
            <person name="Gaarder A."/>
            <person name="Handelsman J."/>
        </authorList>
    </citation>
    <scope>NUCLEOTIDE SEQUENCE</scope>
</reference>
<dbReference type="AlphaFoldDB" id="C0INZ2"/>
<evidence type="ECO:0000313" key="2">
    <source>
        <dbReference type="EMBL" id="ACN58995.1"/>
    </source>
</evidence>
<dbReference type="InterPro" id="IPR025364">
    <property type="entry name" value="DUF4268"/>
</dbReference>
<accession>C0INZ2</accession>
<protein>
    <recommendedName>
        <fullName evidence="1">DUF4268 domain-containing protein</fullName>
    </recommendedName>
</protein>
<gene>
    <name evidence="2" type="ORF">AKSOIL_0320</name>
</gene>
<dbReference type="EMBL" id="EU408359">
    <property type="protein sequence ID" value="ACN58995.1"/>
    <property type="molecule type" value="Genomic_DNA"/>
</dbReference>
<name>C0INZ2_9BACT</name>
<dbReference type="Pfam" id="PF14088">
    <property type="entry name" value="DUF4268"/>
    <property type="match status" value="1"/>
</dbReference>
<evidence type="ECO:0000259" key="1">
    <source>
        <dbReference type="Pfam" id="PF14088"/>
    </source>
</evidence>
<feature type="domain" description="DUF4268" evidence="1">
    <location>
        <begin position="13"/>
        <end position="147"/>
    </location>
</feature>
<sequence length="155" mass="18118">MLVMFTREEASRIKQEFWTVFGKYMSPVPSAEGEKVGWINYHTQVKDVYFRMDAGLKSASIYISLEQPNDAIRELYFEQLLQSKKMLHAALGEEWDWKRDVLSEGKTVSRISKTLPDVSVMNKDHWPDLISFFKPRIIALDAFWENAKYAFDGLK</sequence>
<proteinExistence type="predicted"/>
<organism evidence="2">
    <name type="scientific">uncultured bacterium BLR19</name>
    <dbReference type="NCBI Taxonomy" id="506519"/>
    <lineage>
        <taxon>Bacteria</taxon>
        <taxon>environmental samples</taxon>
    </lineage>
</organism>